<feature type="compositionally biased region" description="Pro residues" evidence="1">
    <location>
        <begin position="1"/>
        <end position="13"/>
    </location>
</feature>
<feature type="region of interest" description="Disordered" evidence="1">
    <location>
        <begin position="484"/>
        <end position="522"/>
    </location>
</feature>
<evidence type="ECO:0000256" key="1">
    <source>
        <dbReference type="SAM" id="MobiDB-lite"/>
    </source>
</evidence>
<feature type="compositionally biased region" description="Basic and acidic residues" evidence="1">
    <location>
        <begin position="833"/>
        <end position="861"/>
    </location>
</feature>
<protein>
    <submittedName>
        <fullName evidence="2">Uncharacterized protein</fullName>
    </submittedName>
</protein>
<gene>
    <name evidence="2" type="ORF">HYALB_00008112</name>
</gene>
<dbReference type="Proteomes" id="UP000701801">
    <property type="component" value="Unassembled WGS sequence"/>
</dbReference>
<keyword evidence="3" id="KW-1185">Reference proteome</keyword>
<feature type="region of interest" description="Disordered" evidence="1">
    <location>
        <begin position="620"/>
        <end position="640"/>
    </location>
</feature>
<sequence length="952" mass="110166">MAGRPPPSPPDSGDPPKGGGKTNNVNFHDFTVANGGTANGVVYNFANDGIKTVEQLAAALKDVASNSRATSERINIIREKLDDTSKILRAISNLIEDDAKVEGIDLFAPDTPKNGHGEDDSEPNDVEESKVAKLPGFTHLREALEECVVVFNSMSEEVTHGNGSLSVESVRIMELKIGNKQTALQLYLQLFISHITKNDSLYMKKEFMDLATKNRAYVLLLTNILEQIKNLQPQPAAPTTHQPKKIRKAKPSDLSPNSKFSNAEPSWNVVVRNTMHFSTEEFFLKVLAQVSRRVKKNRTLQDEYNALKSPMQRNQVDRLVKDKNEVLKREFPQLEWKLAGLESVVRNTGIFTEETKRIKVILKTQWVPGVEVVGDRGGGGGGGGNRLGGGGEPLSGGYHRGGPGRPPLSPLGDGHVHPVGYPNLNPFGPSVGGTYYPREYQYQPHNGFRKETDYTGYHTYDFMPRTPPYNASPDFFEEHYRPCRSNRRHNSPIRRERYHSKSRESASWYEPGPPPHHPQSYYHTPASYAEYIPQTSNPFVGISSSHYGPPPSHPHPNPVFDHPSRPPPPPPTYTPNMPLGPRNEIIYESFSSALSRVRAEVTSEIEEIVVDSLLASWTEPADRKGKRRADSFTRERSRDTSYGRDWAMGRDIRPSLPYPSREYRPEYGYRLAPGYHGEPHFDSRYQSRPDYYPEGQYYSDRSHYRRSKSPLRYDSYDGGGYSSESDYDDIRRRMKKEFVDARARKALKEREMWERERERKHKEYLDRQRWEREMFERDLRERDRRDRLERMERMERDLRTSARRSNDADEHIEIRPEGGVRRTQYDSFYEEWRRERPERERVVRGESSRTQRMPERHDGRGDYGLIRVTDDLLGGDSESEASRDKDHPRERGYPREREYPGEREHTRERVPREREYQREREYPRDRDNRGERSGPSYYIERDIGRNNLHEHM</sequence>
<feature type="region of interest" description="Disordered" evidence="1">
    <location>
        <begin position="539"/>
        <end position="575"/>
    </location>
</feature>
<proteinExistence type="predicted"/>
<feature type="region of interest" description="Disordered" evidence="1">
    <location>
        <begin position="107"/>
        <end position="127"/>
    </location>
</feature>
<accession>A0A9N9Q7C7</accession>
<dbReference type="EMBL" id="CAJVRM010000662">
    <property type="protein sequence ID" value="CAG8982620.1"/>
    <property type="molecule type" value="Genomic_DNA"/>
</dbReference>
<dbReference type="AlphaFoldDB" id="A0A9N9Q7C7"/>
<feature type="region of interest" description="Disordered" evidence="1">
    <location>
        <begin position="833"/>
        <end position="952"/>
    </location>
</feature>
<name>A0A9N9Q7C7_9HELO</name>
<feature type="compositionally biased region" description="Pro residues" evidence="1">
    <location>
        <begin position="548"/>
        <end position="557"/>
    </location>
</feature>
<feature type="compositionally biased region" description="Basic and acidic residues" evidence="1">
    <location>
        <begin position="493"/>
        <end position="504"/>
    </location>
</feature>
<organism evidence="2 3">
    <name type="scientific">Hymenoscyphus albidus</name>
    <dbReference type="NCBI Taxonomy" id="595503"/>
    <lineage>
        <taxon>Eukaryota</taxon>
        <taxon>Fungi</taxon>
        <taxon>Dikarya</taxon>
        <taxon>Ascomycota</taxon>
        <taxon>Pezizomycotina</taxon>
        <taxon>Leotiomycetes</taxon>
        <taxon>Helotiales</taxon>
        <taxon>Helotiaceae</taxon>
        <taxon>Hymenoscyphus</taxon>
    </lineage>
</organism>
<feature type="region of interest" description="Disordered" evidence="1">
    <location>
        <begin position="798"/>
        <end position="820"/>
    </location>
</feature>
<feature type="compositionally biased region" description="Basic and acidic residues" evidence="1">
    <location>
        <begin position="880"/>
        <end position="932"/>
    </location>
</feature>
<reference evidence="2" key="1">
    <citation type="submission" date="2021-07" db="EMBL/GenBank/DDBJ databases">
        <authorList>
            <person name="Durling M."/>
        </authorList>
    </citation>
    <scope>NUCLEOTIDE SEQUENCE</scope>
</reference>
<dbReference type="OrthoDB" id="5245501at2759"/>
<comment type="caution">
    <text evidence="2">The sequence shown here is derived from an EMBL/GenBank/DDBJ whole genome shotgun (WGS) entry which is preliminary data.</text>
</comment>
<evidence type="ECO:0000313" key="3">
    <source>
        <dbReference type="Proteomes" id="UP000701801"/>
    </source>
</evidence>
<feature type="region of interest" description="Disordered" evidence="1">
    <location>
        <begin position="1"/>
        <end position="25"/>
    </location>
</feature>
<feature type="compositionally biased region" description="Low complexity" evidence="1">
    <location>
        <begin position="232"/>
        <end position="241"/>
    </location>
</feature>
<feature type="compositionally biased region" description="Basic and acidic residues" evidence="1">
    <location>
        <begin position="939"/>
        <end position="952"/>
    </location>
</feature>
<evidence type="ECO:0000313" key="2">
    <source>
        <dbReference type="EMBL" id="CAG8982620.1"/>
    </source>
</evidence>
<feature type="region of interest" description="Disordered" evidence="1">
    <location>
        <begin position="232"/>
        <end position="260"/>
    </location>
</feature>
<feature type="compositionally biased region" description="Gly residues" evidence="1">
    <location>
        <begin position="375"/>
        <end position="403"/>
    </location>
</feature>
<feature type="region of interest" description="Disordered" evidence="1">
    <location>
        <begin position="374"/>
        <end position="417"/>
    </location>
</feature>